<dbReference type="PANTHER" id="PTHR34071">
    <property type="entry name" value="5-NITROIMIDAZOLE ANTIBIOTICS RESISTANCE PROTEIN, NIMA-FAMILY-RELATED PROTEIN-RELATED"/>
    <property type="match status" value="1"/>
</dbReference>
<dbReference type="Pfam" id="PF12900">
    <property type="entry name" value="Pyridox_ox_2"/>
    <property type="match status" value="1"/>
</dbReference>
<keyword evidence="2" id="KW-1185">Reference proteome</keyword>
<protein>
    <submittedName>
        <fullName evidence="1">Pyridoxamine 5'-phosphate oxidase family protein</fullName>
    </submittedName>
</protein>
<dbReference type="Proteomes" id="UP001596542">
    <property type="component" value="Unassembled WGS sequence"/>
</dbReference>
<dbReference type="Gene3D" id="2.30.110.10">
    <property type="entry name" value="Electron Transport, Fmn-binding Protein, Chain A"/>
    <property type="match status" value="1"/>
</dbReference>
<dbReference type="InterPro" id="IPR024747">
    <property type="entry name" value="Pyridox_Oxase-rel"/>
</dbReference>
<evidence type="ECO:0000313" key="2">
    <source>
        <dbReference type="Proteomes" id="UP001596542"/>
    </source>
</evidence>
<name>A0ABW2I789_9BURK</name>
<dbReference type="InterPro" id="IPR012349">
    <property type="entry name" value="Split_barrel_FMN-bd"/>
</dbReference>
<reference evidence="2" key="1">
    <citation type="journal article" date="2019" name="Int. J. Syst. Evol. Microbiol.">
        <title>The Global Catalogue of Microorganisms (GCM) 10K type strain sequencing project: providing services to taxonomists for standard genome sequencing and annotation.</title>
        <authorList>
            <consortium name="The Broad Institute Genomics Platform"/>
            <consortium name="The Broad Institute Genome Sequencing Center for Infectious Disease"/>
            <person name="Wu L."/>
            <person name="Ma J."/>
        </authorList>
    </citation>
    <scope>NUCLEOTIDE SEQUENCE [LARGE SCALE GENOMIC DNA]</scope>
    <source>
        <strain evidence="2">KACC 12508</strain>
    </source>
</reference>
<dbReference type="SUPFAM" id="SSF50475">
    <property type="entry name" value="FMN-binding split barrel"/>
    <property type="match status" value="1"/>
</dbReference>
<evidence type="ECO:0000313" key="1">
    <source>
        <dbReference type="EMBL" id="MFC7286863.1"/>
    </source>
</evidence>
<proteinExistence type="predicted"/>
<organism evidence="1 2">
    <name type="scientific">Herminiimonas glaciei</name>
    <dbReference type="NCBI Taxonomy" id="523788"/>
    <lineage>
        <taxon>Bacteria</taxon>
        <taxon>Pseudomonadati</taxon>
        <taxon>Pseudomonadota</taxon>
        <taxon>Betaproteobacteria</taxon>
        <taxon>Burkholderiales</taxon>
        <taxon>Oxalobacteraceae</taxon>
        <taxon>Herminiimonas</taxon>
    </lineage>
</organism>
<dbReference type="PANTHER" id="PTHR34071:SF2">
    <property type="entry name" value="FLAVIN-NUCLEOTIDE-BINDING PROTEIN"/>
    <property type="match status" value="1"/>
</dbReference>
<comment type="caution">
    <text evidence="1">The sequence shown here is derived from an EMBL/GenBank/DDBJ whole genome shotgun (WGS) entry which is preliminary data.</text>
</comment>
<gene>
    <name evidence="1" type="ORF">ACFQPC_02330</name>
</gene>
<dbReference type="EMBL" id="JBHTBU010000001">
    <property type="protein sequence ID" value="MFC7286863.1"/>
    <property type="molecule type" value="Genomic_DNA"/>
</dbReference>
<dbReference type="RefSeq" id="WP_382270034.1">
    <property type="nucleotide sequence ID" value="NZ_JBHTBU010000001.1"/>
</dbReference>
<sequence>MTAPDYFKTEMRRTDLAWNDWPAIHAFLKDQLICRVGVQDDPFPYVVPQSFTFVNNTFLIHCSRFGKMANLIKANQHITIEVDQPVALLKAPKGQNTSLEYYSVIARCIAEIREGTEEVRAHQNQALDKFRPEKGYKPIEDGAANQIVAFNCKIIEMTAKKRILADGQYSPPGQPQAPYVRFPFPAGAALSSLGADAFDPDRFK</sequence>
<accession>A0ABW2I789</accession>